<dbReference type="Proteomes" id="UP000242180">
    <property type="component" value="Unassembled WGS sequence"/>
</dbReference>
<evidence type="ECO:0000256" key="2">
    <source>
        <dbReference type="SAM" id="Phobius"/>
    </source>
</evidence>
<feature type="compositionally biased region" description="Low complexity" evidence="1">
    <location>
        <begin position="94"/>
        <end position="113"/>
    </location>
</feature>
<dbReference type="NCBIfam" id="TIGR02251">
    <property type="entry name" value="HIF-SF_euk"/>
    <property type="match status" value="1"/>
</dbReference>
<feature type="region of interest" description="Disordered" evidence="1">
    <location>
        <begin position="88"/>
        <end position="132"/>
    </location>
</feature>
<dbReference type="InterPro" id="IPR023214">
    <property type="entry name" value="HAD_sf"/>
</dbReference>
<protein>
    <submittedName>
        <fullName evidence="4">NLI interacting factor-like phosphatase-domain-containing protein</fullName>
    </submittedName>
</protein>
<dbReference type="InParanoid" id="A0A1X2HHE7"/>
<dbReference type="Gene3D" id="3.40.50.1000">
    <property type="entry name" value="HAD superfamily/HAD-like"/>
    <property type="match status" value="1"/>
</dbReference>
<reference evidence="4 5" key="1">
    <citation type="submission" date="2016-07" db="EMBL/GenBank/DDBJ databases">
        <title>Pervasive Adenine N6-methylation of Active Genes in Fungi.</title>
        <authorList>
            <consortium name="DOE Joint Genome Institute"/>
            <person name="Mondo S.J."/>
            <person name="Dannebaum R.O."/>
            <person name="Kuo R.C."/>
            <person name="Labutti K."/>
            <person name="Haridas S."/>
            <person name="Kuo A."/>
            <person name="Salamov A."/>
            <person name="Ahrendt S.R."/>
            <person name="Lipzen A."/>
            <person name="Sullivan W."/>
            <person name="Andreopoulos W.B."/>
            <person name="Clum A."/>
            <person name="Lindquist E."/>
            <person name="Daum C."/>
            <person name="Ramamoorthy G.K."/>
            <person name="Gryganskyi A."/>
            <person name="Culley D."/>
            <person name="Magnuson J.K."/>
            <person name="James T.Y."/>
            <person name="O'Malley M.A."/>
            <person name="Stajich J.E."/>
            <person name="Spatafora J.W."/>
            <person name="Visel A."/>
            <person name="Grigoriev I.V."/>
        </authorList>
    </citation>
    <scope>NUCLEOTIDE SEQUENCE [LARGE SCALE GENOMIC DNA]</scope>
    <source>
        <strain evidence="4 5">NRRL 2496</strain>
    </source>
</reference>
<gene>
    <name evidence="4" type="ORF">BCR43DRAFT_436611</name>
</gene>
<dbReference type="STRING" id="13706.A0A1X2HHE7"/>
<organism evidence="4 5">
    <name type="scientific">Syncephalastrum racemosum</name>
    <name type="common">Filamentous fungus</name>
    <dbReference type="NCBI Taxonomy" id="13706"/>
    <lineage>
        <taxon>Eukaryota</taxon>
        <taxon>Fungi</taxon>
        <taxon>Fungi incertae sedis</taxon>
        <taxon>Mucoromycota</taxon>
        <taxon>Mucoromycotina</taxon>
        <taxon>Mucoromycetes</taxon>
        <taxon>Mucorales</taxon>
        <taxon>Syncephalastraceae</taxon>
        <taxon>Syncephalastrum</taxon>
    </lineage>
</organism>
<dbReference type="OrthoDB" id="277011at2759"/>
<accession>A0A1X2HHE7</accession>
<feature type="domain" description="FCP1 homology" evidence="3">
    <location>
        <begin position="146"/>
        <end position="314"/>
    </location>
</feature>
<dbReference type="CDD" id="cd07521">
    <property type="entry name" value="HAD_FCP1-like"/>
    <property type="match status" value="1"/>
</dbReference>
<keyword evidence="2" id="KW-1133">Transmembrane helix</keyword>
<dbReference type="PROSITE" id="PS50969">
    <property type="entry name" value="FCP1"/>
    <property type="match status" value="1"/>
</dbReference>
<dbReference type="SMART" id="SM00577">
    <property type="entry name" value="CPDc"/>
    <property type="match status" value="1"/>
</dbReference>
<dbReference type="InterPro" id="IPR004274">
    <property type="entry name" value="FCP1_dom"/>
</dbReference>
<dbReference type="GO" id="GO:0016791">
    <property type="term" value="F:phosphatase activity"/>
    <property type="evidence" value="ECO:0007669"/>
    <property type="project" value="InterPro"/>
</dbReference>
<dbReference type="InterPro" id="IPR011948">
    <property type="entry name" value="Dullard_phosphatase"/>
</dbReference>
<name>A0A1X2HHE7_SYNRA</name>
<evidence type="ECO:0000313" key="4">
    <source>
        <dbReference type="EMBL" id="ORY98501.1"/>
    </source>
</evidence>
<sequence length="338" mass="37391">MSQAQLGNKLSSSAVATPSNSSIGISTAGSSSSSSSTANTSPPSASTLPSIRRRRSRIIFTHLLNYVALIYEYIYSLFHLQQQKRIEPAKRNPSASPSLSTSATTTTTAAAAAVHSKPPLPRVTTHPTPPRAPQVAKAARQAAALQYYKGKTLVLDLDETLVHSVRLGSYASRQQVSNSIKRKKIEVQDDKQSLMYEVYKRPHVDFFLKTISQWYKVVIFTASMAEYADPVIDWLDQDHNIISQRYFRQSCVMRNGNFAKDISLAESNLAKVCLVDNSPAAFELYQENGIPLPGWISNPNDESLLDLLPLLDALRFTADVRSILRFRCLTATTSTTTY</sequence>
<evidence type="ECO:0000259" key="3">
    <source>
        <dbReference type="PROSITE" id="PS50969"/>
    </source>
</evidence>
<evidence type="ECO:0000313" key="5">
    <source>
        <dbReference type="Proteomes" id="UP000242180"/>
    </source>
</evidence>
<dbReference type="InterPro" id="IPR050365">
    <property type="entry name" value="TIM50"/>
</dbReference>
<keyword evidence="2" id="KW-0812">Transmembrane</keyword>
<dbReference type="SUPFAM" id="SSF56784">
    <property type="entry name" value="HAD-like"/>
    <property type="match status" value="1"/>
</dbReference>
<dbReference type="AlphaFoldDB" id="A0A1X2HHE7"/>
<dbReference type="Pfam" id="PF03031">
    <property type="entry name" value="NIF"/>
    <property type="match status" value="1"/>
</dbReference>
<feature type="region of interest" description="Disordered" evidence="1">
    <location>
        <begin position="1"/>
        <end position="49"/>
    </location>
</feature>
<keyword evidence="2" id="KW-0472">Membrane</keyword>
<dbReference type="PANTHER" id="PTHR12210">
    <property type="entry name" value="DULLARD PROTEIN PHOSPHATASE"/>
    <property type="match status" value="1"/>
</dbReference>
<comment type="caution">
    <text evidence="4">The sequence shown here is derived from an EMBL/GenBank/DDBJ whole genome shotgun (WGS) entry which is preliminary data.</text>
</comment>
<feature type="compositionally biased region" description="Polar residues" evidence="1">
    <location>
        <begin position="1"/>
        <end position="10"/>
    </location>
</feature>
<feature type="transmembrane region" description="Helical" evidence="2">
    <location>
        <begin position="58"/>
        <end position="78"/>
    </location>
</feature>
<evidence type="ECO:0000256" key="1">
    <source>
        <dbReference type="SAM" id="MobiDB-lite"/>
    </source>
</evidence>
<dbReference type="EMBL" id="MCGN01000003">
    <property type="protein sequence ID" value="ORY98501.1"/>
    <property type="molecule type" value="Genomic_DNA"/>
</dbReference>
<keyword evidence="5" id="KW-1185">Reference proteome</keyword>
<feature type="compositionally biased region" description="Low complexity" evidence="1">
    <location>
        <begin position="11"/>
        <end position="47"/>
    </location>
</feature>
<dbReference type="OMA" id="MMHENNA"/>
<dbReference type="InterPro" id="IPR036412">
    <property type="entry name" value="HAD-like_sf"/>
</dbReference>
<proteinExistence type="predicted"/>